<protein>
    <submittedName>
        <fullName evidence="3">Glycosyltransferase family 1 protein</fullName>
    </submittedName>
</protein>
<evidence type="ECO:0000313" key="3">
    <source>
        <dbReference type="EMBL" id="NJP38764.1"/>
    </source>
</evidence>
<dbReference type="RefSeq" id="WP_168008570.1">
    <property type="nucleotide sequence ID" value="NZ_JAATHJ010000030.1"/>
</dbReference>
<dbReference type="InterPro" id="IPR001296">
    <property type="entry name" value="Glyco_trans_1"/>
</dbReference>
<reference evidence="3 4" key="1">
    <citation type="submission" date="2020-03" db="EMBL/GenBank/DDBJ databases">
        <title>Assessment of the enzymatic potential of alkaline-tolerant lipase obtained from Bacillus luteus H11 (technogenic soil) for the bioremediation of saline soils contaminated with petroleum substances.</title>
        <authorList>
            <person name="Kalwasinska A."/>
        </authorList>
    </citation>
    <scope>NUCLEOTIDE SEQUENCE [LARGE SCALE GENOMIC DNA]</scope>
    <source>
        <strain evidence="3 4">H11</strain>
    </source>
</reference>
<dbReference type="Pfam" id="PF13439">
    <property type="entry name" value="Glyco_transf_4"/>
    <property type="match status" value="1"/>
</dbReference>
<dbReference type="Proteomes" id="UP000752012">
    <property type="component" value="Unassembled WGS sequence"/>
</dbReference>
<organism evidence="3 4">
    <name type="scientific">Alkalicoccus luteus</name>
    <dbReference type="NCBI Taxonomy" id="1237094"/>
    <lineage>
        <taxon>Bacteria</taxon>
        <taxon>Bacillati</taxon>
        <taxon>Bacillota</taxon>
        <taxon>Bacilli</taxon>
        <taxon>Bacillales</taxon>
        <taxon>Bacillaceae</taxon>
        <taxon>Alkalicoccus</taxon>
    </lineage>
</organism>
<keyword evidence="4" id="KW-1185">Reference proteome</keyword>
<feature type="domain" description="Glycosyltransferase subfamily 4-like N-terminal" evidence="2">
    <location>
        <begin position="17"/>
        <end position="155"/>
    </location>
</feature>
<name>A0A969PWH0_9BACI</name>
<dbReference type="EMBL" id="JAATHJ010000030">
    <property type="protein sequence ID" value="NJP38764.1"/>
    <property type="molecule type" value="Genomic_DNA"/>
</dbReference>
<evidence type="ECO:0000259" key="1">
    <source>
        <dbReference type="Pfam" id="PF00534"/>
    </source>
</evidence>
<dbReference type="InterPro" id="IPR028098">
    <property type="entry name" value="Glyco_trans_4-like_N"/>
</dbReference>
<evidence type="ECO:0000313" key="4">
    <source>
        <dbReference type="Proteomes" id="UP000752012"/>
    </source>
</evidence>
<sequence>MREPLRVLHAVVNMNRGGAETLLMNLYRSMDRKRIQFDFLTSFEGVYDDEIRRLGGRIYRIPSIRNGPKKYVKGLDTFFSEHSDTMIIHSHMDKLSGIVLERAEKAGVPVRIAHSHNTSSEGNRLIKIYKWSAGKKIKSSATHFIACSKEAGRWLFPDQNDYLVLTNTIRTETFLFNKMNRRRIRVQLGLNETHTLYGHVGRFQTQKNHPYLLKRFAAVHAAEPSARLILIGSGPQEHDLRKLASRLGINRAVMFAGIQEDIAGFLHAMDVFIFPSLHEGLPVSVIEAQTAGLPCLLADTITPDIDIQAGLCRFLPLSDPERWEKMMAGLIVRRNERRSRLIEKKAGLFDSKQAAEDLQSFYESRRREADRYGSDYLYTNV</sequence>
<dbReference type="AlphaFoldDB" id="A0A969PWH0"/>
<feature type="domain" description="Glycosyl transferase family 1" evidence="1">
    <location>
        <begin position="181"/>
        <end position="301"/>
    </location>
</feature>
<dbReference type="SUPFAM" id="SSF53756">
    <property type="entry name" value="UDP-Glycosyltransferase/glycogen phosphorylase"/>
    <property type="match status" value="1"/>
</dbReference>
<gene>
    <name evidence="3" type="ORF">HCN83_14445</name>
</gene>
<evidence type="ECO:0000259" key="2">
    <source>
        <dbReference type="Pfam" id="PF13439"/>
    </source>
</evidence>
<comment type="caution">
    <text evidence="3">The sequence shown here is derived from an EMBL/GenBank/DDBJ whole genome shotgun (WGS) entry which is preliminary data.</text>
</comment>
<proteinExistence type="predicted"/>
<accession>A0A969PWH0</accession>
<dbReference type="GO" id="GO:0016757">
    <property type="term" value="F:glycosyltransferase activity"/>
    <property type="evidence" value="ECO:0007669"/>
    <property type="project" value="InterPro"/>
</dbReference>
<dbReference type="InterPro" id="IPR050194">
    <property type="entry name" value="Glycosyltransferase_grp1"/>
</dbReference>
<dbReference type="Pfam" id="PF00534">
    <property type="entry name" value="Glycos_transf_1"/>
    <property type="match status" value="1"/>
</dbReference>
<dbReference type="PANTHER" id="PTHR45947:SF3">
    <property type="entry name" value="SULFOQUINOVOSYL TRANSFERASE SQD2"/>
    <property type="match status" value="1"/>
</dbReference>
<dbReference type="Gene3D" id="3.40.50.2000">
    <property type="entry name" value="Glycogen Phosphorylase B"/>
    <property type="match status" value="2"/>
</dbReference>
<dbReference type="PANTHER" id="PTHR45947">
    <property type="entry name" value="SULFOQUINOVOSYL TRANSFERASE SQD2"/>
    <property type="match status" value="1"/>
</dbReference>
<dbReference type="CDD" id="cd03812">
    <property type="entry name" value="GT4_CapH-like"/>
    <property type="match status" value="1"/>
</dbReference>